<evidence type="ECO:0000313" key="2">
    <source>
        <dbReference type="EMBL" id="GFY00430.1"/>
    </source>
</evidence>
<organism evidence="2 3">
    <name type="scientific">Trichonephila clavipes</name>
    <name type="common">Golden silk orbweaver</name>
    <name type="synonym">Nephila clavipes</name>
    <dbReference type="NCBI Taxonomy" id="2585209"/>
    <lineage>
        <taxon>Eukaryota</taxon>
        <taxon>Metazoa</taxon>
        <taxon>Ecdysozoa</taxon>
        <taxon>Arthropoda</taxon>
        <taxon>Chelicerata</taxon>
        <taxon>Arachnida</taxon>
        <taxon>Araneae</taxon>
        <taxon>Araneomorphae</taxon>
        <taxon>Entelegynae</taxon>
        <taxon>Araneoidea</taxon>
        <taxon>Nephilidae</taxon>
        <taxon>Trichonephila</taxon>
    </lineage>
</organism>
<dbReference type="AlphaFoldDB" id="A0A8X6RX56"/>
<dbReference type="EMBL" id="BMAU01021220">
    <property type="protein sequence ID" value="GFY00430.1"/>
    <property type="molecule type" value="Genomic_DNA"/>
</dbReference>
<protein>
    <submittedName>
        <fullName evidence="2">Uncharacterized protein</fullName>
    </submittedName>
</protein>
<gene>
    <name evidence="2" type="ORF">TNCV_1664691</name>
</gene>
<reference evidence="2" key="1">
    <citation type="submission" date="2020-08" db="EMBL/GenBank/DDBJ databases">
        <title>Multicomponent nature underlies the extraordinary mechanical properties of spider dragline silk.</title>
        <authorList>
            <person name="Kono N."/>
            <person name="Nakamura H."/>
            <person name="Mori M."/>
            <person name="Yoshida Y."/>
            <person name="Ohtoshi R."/>
            <person name="Malay A.D."/>
            <person name="Moran D.A.P."/>
            <person name="Tomita M."/>
            <person name="Numata K."/>
            <person name="Arakawa K."/>
        </authorList>
    </citation>
    <scope>NUCLEOTIDE SEQUENCE</scope>
</reference>
<evidence type="ECO:0000256" key="1">
    <source>
        <dbReference type="SAM" id="MobiDB-lite"/>
    </source>
</evidence>
<sequence>MKSEVLTQLSLSSSLSLDQNYKVLNKPLIQMLPKAFHKLIKQDKKNRKDFLIGGSRSRRETSWPAPHGTSRNHLPQEVDA</sequence>
<keyword evidence="3" id="KW-1185">Reference proteome</keyword>
<name>A0A8X6RX56_TRICX</name>
<accession>A0A8X6RX56</accession>
<feature type="region of interest" description="Disordered" evidence="1">
    <location>
        <begin position="47"/>
        <end position="80"/>
    </location>
</feature>
<dbReference type="Proteomes" id="UP000887159">
    <property type="component" value="Unassembled WGS sequence"/>
</dbReference>
<comment type="caution">
    <text evidence="2">The sequence shown here is derived from an EMBL/GenBank/DDBJ whole genome shotgun (WGS) entry which is preliminary data.</text>
</comment>
<evidence type="ECO:0000313" key="3">
    <source>
        <dbReference type="Proteomes" id="UP000887159"/>
    </source>
</evidence>
<proteinExistence type="predicted"/>